<comment type="subcellular location">
    <subcellularLocation>
        <location evidence="1">Cell membrane</location>
        <topology evidence="1">Multi-pass membrane protein</topology>
    </subcellularLocation>
</comment>
<feature type="domain" description="Major facilitator superfamily (MFS) profile" evidence="9">
    <location>
        <begin position="21"/>
        <end position="474"/>
    </location>
</feature>
<feature type="transmembrane region" description="Helical" evidence="8">
    <location>
        <begin position="176"/>
        <end position="198"/>
    </location>
</feature>
<evidence type="ECO:0000313" key="10">
    <source>
        <dbReference type="EMBL" id="GKT33230.1"/>
    </source>
</evidence>
<comment type="caution">
    <text evidence="10">The sequence shown here is derived from an EMBL/GenBank/DDBJ whole genome shotgun (WGS) entry which is preliminary data.</text>
</comment>
<protein>
    <submittedName>
        <fullName evidence="10">Major facilitator superfamily like protein</fullName>
    </submittedName>
</protein>
<dbReference type="PANTHER" id="PTHR42718">
    <property type="entry name" value="MAJOR FACILITATOR SUPERFAMILY MULTIDRUG TRANSPORTER MFSC"/>
    <property type="match status" value="1"/>
</dbReference>
<dbReference type="PROSITE" id="PS50850">
    <property type="entry name" value="MFS"/>
    <property type="match status" value="1"/>
</dbReference>
<feature type="transmembrane region" description="Helical" evidence="8">
    <location>
        <begin position="210"/>
        <end position="230"/>
    </location>
</feature>
<evidence type="ECO:0000256" key="7">
    <source>
        <dbReference type="SAM" id="MobiDB-lite"/>
    </source>
</evidence>
<dbReference type="Gene3D" id="1.20.1720.10">
    <property type="entry name" value="Multidrug resistance protein D"/>
    <property type="match status" value="1"/>
</dbReference>
<dbReference type="Gene3D" id="1.20.1250.20">
    <property type="entry name" value="MFS general substrate transporter like domains"/>
    <property type="match status" value="1"/>
</dbReference>
<organism evidence="10 11">
    <name type="scientific">Aduncisulcus paluster</name>
    <dbReference type="NCBI Taxonomy" id="2918883"/>
    <lineage>
        <taxon>Eukaryota</taxon>
        <taxon>Metamonada</taxon>
        <taxon>Carpediemonas-like organisms</taxon>
        <taxon>Aduncisulcus</taxon>
    </lineage>
</organism>
<keyword evidence="5 8" id="KW-1133">Transmembrane helix</keyword>
<proteinExistence type="predicted"/>
<keyword evidence="4 8" id="KW-0812">Transmembrane</keyword>
<dbReference type="InterPro" id="IPR011701">
    <property type="entry name" value="MFS"/>
</dbReference>
<name>A0ABQ5KL49_9EUKA</name>
<dbReference type="PANTHER" id="PTHR42718:SF46">
    <property type="entry name" value="BLR6921 PROTEIN"/>
    <property type="match status" value="1"/>
</dbReference>
<dbReference type="InterPro" id="IPR020846">
    <property type="entry name" value="MFS_dom"/>
</dbReference>
<feature type="transmembrane region" description="Helical" evidence="8">
    <location>
        <begin position="148"/>
        <end position="170"/>
    </location>
</feature>
<feature type="transmembrane region" description="Helical" evidence="8">
    <location>
        <begin position="338"/>
        <end position="357"/>
    </location>
</feature>
<keyword evidence="6 8" id="KW-0472">Membrane</keyword>
<gene>
    <name evidence="10" type="ORF">ADUPG1_007208</name>
</gene>
<accession>A0ABQ5KL49</accession>
<dbReference type="Pfam" id="PF07690">
    <property type="entry name" value="MFS_1"/>
    <property type="match status" value="1"/>
</dbReference>
<evidence type="ECO:0000256" key="4">
    <source>
        <dbReference type="ARBA" id="ARBA00022692"/>
    </source>
</evidence>
<keyword evidence="3" id="KW-1003">Cell membrane</keyword>
<evidence type="ECO:0000256" key="3">
    <source>
        <dbReference type="ARBA" id="ARBA00022475"/>
    </source>
</evidence>
<evidence type="ECO:0000256" key="8">
    <source>
        <dbReference type="SAM" id="Phobius"/>
    </source>
</evidence>
<dbReference type="CDD" id="cd17321">
    <property type="entry name" value="MFS_MMR_MDR_like"/>
    <property type="match status" value="1"/>
</dbReference>
<feature type="transmembrane region" description="Helical" evidence="8">
    <location>
        <begin position="236"/>
        <end position="254"/>
    </location>
</feature>
<evidence type="ECO:0000256" key="6">
    <source>
        <dbReference type="ARBA" id="ARBA00023136"/>
    </source>
</evidence>
<dbReference type="Proteomes" id="UP001057375">
    <property type="component" value="Unassembled WGS sequence"/>
</dbReference>
<dbReference type="EMBL" id="BQXS01010178">
    <property type="protein sequence ID" value="GKT33230.1"/>
    <property type="molecule type" value="Genomic_DNA"/>
</dbReference>
<evidence type="ECO:0000313" key="11">
    <source>
        <dbReference type="Proteomes" id="UP001057375"/>
    </source>
</evidence>
<feature type="region of interest" description="Disordered" evidence="7">
    <location>
        <begin position="508"/>
        <end position="534"/>
    </location>
</feature>
<feature type="transmembrane region" description="Helical" evidence="8">
    <location>
        <begin position="304"/>
        <end position="326"/>
    </location>
</feature>
<feature type="transmembrane region" description="Helical" evidence="8">
    <location>
        <begin position="21"/>
        <end position="47"/>
    </location>
</feature>
<feature type="transmembrane region" description="Helical" evidence="8">
    <location>
        <begin position="363"/>
        <end position="387"/>
    </location>
</feature>
<evidence type="ECO:0000256" key="2">
    <source>
        <dbReference type="ARBA" id="ARBA00022448"/>
    </source>
</evidence>
<dbReference type="SUPFAM" id="SSF103473">
    <property type="entry name" value="MFS general substrate transporter"/>
    <property type="match status" value="1"/>
</dbReference>
<reference evidence="10" key="1">
    <citation type="submission" date="2022-03" db="EMBL/GenBank/DDBJ databases">
        <title>Draft genome sequence of Aduncisulcus paluster, a free-living microaerophilic Fornicata.</title>
        <authorList>
            <person name="Yuyama I."/>
            <person name="Kume K."/>
            <person name="Tamura T."/>
            <person name="Inagaki Y."/>
            <person name="Hashimoto T."/>
        </authorList>
    </citation>
    <scope>NUCLEOTIDE SEQUENCE</scope>
    <source>
        <strain evidence="10">NY0171</strain>
    </source>
</reference>
<evidence type="ECO:0000256" key="1">
    <source>
        <dbReference type="ARBA" id="ARBA00004651"/>
    </source>
</evidence>
<evidence type="ECO:0000256" key="5">
    <source>
        <dbReference type="ARBA" id="ARBA00022989"/>
    </source>
</evidence>
<evidence type="ECO:0000259" key="9">
    <source>
        <dbReference type="PROSITE" id="PS50850"/>
    </source>
</evidence>
<feature type="transmembrane region" description="Helical" evidence="8">
    <location>
        <begin position="274"/>
        <end position="298"/>
    </location>
</feature>
<sequence length="534" mass="56583">MTAAPTKTQNSPFNSMPAGKLMSCLGISTVLGSLDISIVSVGLYSIAEYYGASEDITEWITLAYSLTIASGSLIAGKIGDKFGPILVHRIGMIGFIFFSCMCSIPISIFYTICMRACQGLIASLMLTNNLSLIASLCEHKGMPKAMAINTTCFSVSNAIGPLLGGLIVGICDWSWIFMFLINLPLGLIGVVLCVKYLPTLPAKPETKFDIVGAIGLLISVGGIVFGINWLENDSVIGGSAIGIGFALLALSLLWEYHCPFPVLPFGLLVNRKVICSLLGSLLIFMAQSALLYAVPYFWQQAYGLSSTTVGLMLLPVPIFIVISATFTSKFVSKYCSVYARAFGSVIQAIFFCVLALVTPISYIWMILVMCVMALGLGAFQTSAVGFVMSASPSNCRGVTGGLVQTFREVGIAAGTALSIAVQDLVVEANGFDPDAGTAIPFDVLAKGASSAFYTNAGIGALGLIPILLAAFGDHEVNLIGHPRYDPLAQPRIGTDPIEFDAKKFFGKRKADQGKTSLLDHEDDVSDSTTNSSSV</sequence>
<keyword evidence="11" id="KW-1185">Reference proteome</keyword>
<feature type="transmembrane region" description="Helical" evidence="8">
    <location>
        <begin position="90"/>
        <end position="112"/>
    </location>
</feature>
<dbReference type="InterPro" id="IPR036259">
    <property type="entry name" value="MFS_trans_sf"/>
</dbReference>
<keyword evidence="2" id="KW-0813">Transport</keyword>